<evidence type="ECO:0000256" key="5">
    <source>
        <dbReference type="ARBA" id="ARBA00023306"/>
    </source>
</evidence>
<dbReference type="CDD" id="cd19953">
    <property type="entry name" value="PDS5"/>
    <property type="match status" value="1"/>
</dbReference>
<evidence type="ECO:0000256" key="6">
    <source>
        <dbReference type="SAM" id="MobiDB-lite"/>
    </source>
</evidence>
<dbReference type="GO" id="GO:0006281">
    <property type="term" value="P:DNA repair"/>
    <property type="evidence" value="ECO:0007669"/>
    <property type="project" value="TreeGrafter"/>
</dbReference>
<dbReference type="GO" id="GO:0051301">
    <property type="term" value="P:cell division"/>
    <property type="evidence" value="ECO:0007669"/>
    <property type="project" value="UniProtKB-KW"/>
</dbReference>
<proteinExistence type="predicted"/>
<dbReference type="InterPro" id="IPR016024">
    <property type="entry name" value="ARM-type_fold"/>
</dbReference>
<evidence type="ECO:0000256" key="4">
    <source>
        <dbReference type="ARBA" id="ARBA00023242"/>
    </source>
</evidence>
<dbReference type="GO" id="GO:0007064">
    <property type="term" value="P:mitotic sister chromatid cohesion"/>
    <property type="evidence" value="ECO:0007669"/>
    <property type="project" value="InterPro"/>
</dbReference>
<feature type="compositionally biased region" description="Polar residues" evidence="6">
    <location>
        <begin position="1221"/>
        <end position="1232"/>
    </location>
</feature>
<dbReference type="Gene3D" id="1.25.10.10">
    <property type="entry name" value="Leucine-rich Repeat Variant"/>
    <property type="match status" value="1"/>
</dbReference>
<dbReference type="PANTHER" id="PTHR12663">
    <property type="entry name" value="ANDROGEN INDUCED INHIBITOR OF PROLIFERATION AS3 / PDS5-RELATED"/>
    <property type="match status" value="1"/>
</dbReference>
<dbReference type="PANTHER" id="PTHR12663:SF0">
    <property type="entry name" value="PRECOCIOUS DISSOCIATION OF SISTERS 5, ISOFORM A"/>
    <property type="match status" value="1"/>
</dbReference>
<keyword evidence="4" id="KW-0539">Nucleus</keyword>
<dbReference type="InterPro" id="IPR011989">
    <property type="entry name" value="ARM-like"/>
</dbReference>
<keyword evidence="3" id="KW-0498">Mitosis</keyword>
<dbReference type="GO" id="GO:0000785">
    <property type="term" value="C:chromatin"/>
    <property type="evidence" value="ECO:0007669"/>
    <property type="project" value="TreeGrafter"/>
</dbReference>
<evidence type="ECO:0000256" key="1">
    <source>
        <dbReference type="ARBA" id="ARBA00004123"/>
    </source>
</evidence>
<comment type="subcellular location">
    <subcellularLocation>
        <location evidence="1">Nucleus</location>
    </subcellularLocation>
</comment>
<dbReference type="SUPFAM" id="SSF48371">
    <property type="entry name" value="ARM repeat"/>
    <property type="match status" value="1"/>
</dbReference>
<evidence type="ECO:0000313" key="7">
    <source>
        <dbReference type="EMBL" id="PCG71902.1"/>
    </source>
</evidence>
<gene>
    <name evidence="7" type="ORF">B5V51_1355</name>
</gene>
<feature type="region of interest" description="Disordered" evidence="6">
    <location>
        <begin position="1220"/>
        <end position="1284"/>
    </location>
</feature>
<evidence type="ECO:0000256" key="2">
    <source>
        <dbReference type="ARBA" id="ARBA00022618"/>
    </source>
</evidence>
<sequence length="1284" mass="148885">MLDVLCPLITESDVVSNELLNVILLNLVEPNKRDHKYAYSLAKELIIKTSETLEPTIQAFFNHVLILGKEEKNLLIYSKVYELIYELYQCCPSILLSVLPQLECKLKSAQFPERLSGVALLARMFSEPGSELAKQYPALWRAFLGRFNDISVPIRIKCVQYCMHFLVHHPDLRKDITETLKLRQHDAHEQVRYEVVMAIIATAQRDFQAVAESEDLLHFVRERTLDKKFKIRKEAMSGLALIYKKFLTEESVPPATEKAVQWIKDKILHGYYMTALEDRLLVERLLNTSLVPYTLPAPIRMKKLFYLMSNVDDNATKAFIELQKHQLVVRRTVGEWIELHRKPPTPAVQKEMIAKVLHISSKFLPESVKSQEFLNKFSHHMKQAPELLQGMETILNPNVSCEVCVRTTSSVLKKLGQPVMTNLYYNTVKMLLERVSSVMIDHDSLLILVGYVEATVKGTDASLADECGIDEKKAAERGLKLLVMLSFVFPSHFLHEDILNRLTSLLELDDETVAPHILAALTFLGKYRPLSEACPALFPRLITLCKAYAEVGTPKQAKNAVRCLFVNVPEQRTQIFTEILETLKATLAPHSEHYRTAIVTLGHVAHNLPDNFPVHIKNIVSRKIVKELLVREGGGSTSAGDEAWCAEEQLPEETRCKLEGLKCMARWLLGLKKDELSAQKTFRMLNAFIVHKGDLLQQNRLSKAEMAHLRLAAGAAMLKICEQKGVGDQFTAEQFYNLSHLMIDEVPQVREAFATKLHKGLSKGIPNKCLPLDFMGMYALAGREPDRRIRSLVRQYMLADVVRRREYVRSITVGTKVERAISQLPHILPDYMLVFAVPILTHDPAFTAYDNVPQLKVMKNCLWFILEPLITRNDFYCYGFYKSLVDRMKTHKDALNETDDTVNYKLWAVCDLAMSVIRARSQSFELREFPSDARIPRMYFAPQSEYFVNTRVFLPPELQRRELRQFPSDARIPRMYFAPQSEYFVNTRVFLPPELQRRELRQFPSDARIPRMYFAPQSEYFVNTRVFLPPELQRRELRQFPSDARIPRMYFAPQSEYFVNTRVFLPPELQRRELRQFPSDARIPRMYFAPQSEYFVNTRVFLPPELQRRELRQFPSDARIPRMYFAPQSEYFVNTRVFLPPELQRRELRQFPSDARIPRMYFAPQSEYFVNTRVFLPPELQRRELRQFPSDARIPRMYFAPQSEYFVNTRVFLPPELQFQPKRQATNEGNNTRLKKRPRPLPERENANDVEPSEASDTQIQLPGLENPPETELEEPQAKRAVSD</sequence>
<accession>A0A2A4JKH4</accession>
<dbReference type="STRING" id="7102.A0A2A4JKH4"/>
<reference evidence="7" key="1">
    <citation type="submission" date="2017-09" db="EMBL/GenBank/DDBJ databases">
        <title>Contemporary evolution of a Lepidopteran species, Heliothis virescens, in response to modern agricultural practices.</title>
        <authorList>
            <person name="Fritz M.L."/>
            <person name="Deyonke A.M."/>
            <person name="Papanicolaou A."/>
            <person name="Micinski S."/>
            <person name="Westbrook J."/>
            <person name="Gould F."/>
        </authorList>
    </citation>
    <scope>NUCLEOTIDE SEQUENCE [LARGE SCALE GENOMIC DNA]</scope>
    <source>
        <strain evidence="7">HvINT-</strain>
        <tissue evidence="7">Whole body</tissue>
    </source>
</reference>
<comment type="caution">
    <text evidence="7">The sequence shown here is derived from an EMBL/GenBank/DDBJ whole genome shotgun (WGS) entry which is preliminary data.</text>
</comment>
<evidence type="ECO:0000256" key="3">
    <source>
        <dbReference type="ARBA" id="ARBA00022776"/>
    </source>
</evidence>
<organism evidence="7">
    <name type="scientific">Heliothis virescens</name>
    <name type="common">Tobacco budworm moth</name>
    <dbReference type="NCBI Taxonomy" id="7102"/>
    <lineage>
        <taxon>Eukaryota</taxon>
        <taxon>Metazoa</taxon>
        <taxon>Ecdysozoa</taxon>
        <taxon>Arthropoda</taxon>
        <taxon>Hexapoda</taxon>
        <taxon>Insecta</taxon>
        <taxon>Pterygota</taxon>
        <taxon>Neoptera</taxon>
        <taxon>Endopterygota</taxon>
        <taxon>Lepidoptera</taxon>
        <taxon>Glossata</taxon>
        <taxon>Ditrysia</taxon>
        <taxon>Noctuoidea</taxon>
        <taxon>Noctuidae</taxon>
        <taxon>Heliothinae</taxon>
        <taxon>Heliothis</taxon>
    </lineage>
</organism>
<protein>
    <recommendedName>
        <fullName evidence="8">Sister chromatid cohesion protein PDS5 homolog B</fullName>
    </recommendedName>
</protein>
<dbReference type="EMBL" id="NWSH01001270">
    <property type="protein sequence ID" value="PCG71902.1"/>
    <property type="molecule type" value="Genomic_DNA"/>
</dbReference>
<name>A0A2A4JKH4_HELVI</name>
<dbReference type="InterPro" id="IPR039776">
    <property type="entry name" value="Pds5"/>
</dbReference>
<evidence type="ECO:0008006" key="8">
    <source>
        <dbReference type="Google" id="ProtNLM"/>
    </source>
</evidence>
<dbReference type="Pfam" id="PF20168">
    <property type="entry name" value="PDS5"/>
    <property type="match status" value="1"/>
</dbReference>
<keyword evidence="5" id="KW-0131">Cell cycle</keyword>
<keyword evidence="2" id="KW-0132">Cell division</keyword>
<dbReference type="GO" id="GO:0005634">
    <property type="term" value="C:nucleus"/>
    <property type="evidence" value="ECO:0007669"/>
    <property type="project" value="UniProtKB-SubCell"/>
</dbReference>